<reference evidence="3 4" key="1">
    <citation type="submission" date="2020-04" db="EMBL/GenBank/DDBJ databases">
        <title>Genome sequencing of novel species.</title>
        <authorList>
            <person name="Heo J."/>
            <person name="Kim S.-J."/>
            <person name="Kim J.-S."/>
            <person name="Hong S.-B."/>
            <person name="Kwon S.-W."/>
        </authorList>
    </citation>
    <scope>NUCLEOTIDE SEQUENCE [LARGE SCALE GENOMIC DNA]</scope>
    <source>
        <strain evidence="3 4">CJU-R4</strain>
    </source>
</reference>
<dbReference type="Pfam" id="PF18155">
    <property type="entry name" value="pPIWI_RE_Z"/>
    <property type="match status" value="1"/>
</dbReference>
<dbReference type="AlphaFoldDB" id="A0A7L5DRL6"/>
<dbReference type="RefSeq" id="WP_169553163.1">
    <property type="nucleotide sequence ID" value="NZ_CP051677.1"/>
</dbReference>
<feature type="compositionally biased region" description="Low complexity" evidence="1">
    <location>
        <begin position="1"/>
        <end position="22"/>
    </location>
</feature>
<gene>
    <name evidence="3" type="ORF">HH216_24000</name>
</gene>
<feature type="region of interest" description="Disordered" evidence="1">
    <location>
        <begin position="1"/>
        <end position="23"/>
    </location>
</feature>
<keyword evidence="4" id="KW-1185">Reference proteome</keyword>
<organism evidence="3 4">
    <name type="scientific">Spirosoma rhododendri</name>
    <dbReference type="NCBI Taxonomy" id="2728024"/>
    <lineage>
        <taxon>Bacteria</taxon>
        <taxon>Pseudomonadati</taxon>
        <taxon>Bacteroidota</taxon>
        <taxon>Cytophagia</taxon>
        <taxon>Cytophagales</taxon>
        <taxon>Cytophagaceae</taxon>
        <taxon>Spirosoma</taxon>
    </lineage>
</organism>
<evidence type="ECO:0000259" key="2">
    <source>
        <dbReference type="Pfam" id="PF18155"/>
    </source>
</evidence>
<dbReference type="Proteomes" id="UP000501128">
    <property type="component" value="Chromosome"/>
</dbReference>
<evidence type="ECO:0000313" key="3">
    <source>
        <dbReference type="EMBL" id="QJD81144.1"/>
    </source>
</evidence>
<feature type="domain" description="pPIWI-RE three-gene island" evidence="2">
    <location>
        <begin position="29"/>
        <end position="141"/>
    </location>
</feature>
<accession>A0A7L5DRL6</accession>
<dbReference type="KEGG" id="srho:HH216_24000"/>
<proteinExistence type="predicted"/>
<dbReference type="InterPro" id="IPR055254">
    <property type="entry name" value="pPIWI_RE_Z"/>
</dbReference>
<name>A0A7L5DRL6_9BACT</name>
<evidence type="ECO:0000313" key="4">
    <source>
        <dbReference type="Proteomes" id="UP000501128"/>
    </source>
</evidence>
<sequence>MNTTPFTTAPAFPSTHPSATASRRPGCLSARQLLDVELGLFLLSQLQPSASPDTLPVLLSQCASVADQTDWTPRQRKLLNRGRLLLTQFQHHPVWYELLDRYVAVSNPLRHAYDVSADRSRFAEKSVGFFRNRTSVLRSILA</sequence>
<protein>
    <recommendedName>
        <fullName evidence="2">pPIWI-RE three-gene island domain-containing protein</fullName>
    </recommendedName>
</protein>
<dbReference type="EMBL" id="CP051677">
    <property type="protein sequence ID" value="QJD81144.1"/>
    <property type="molecule type" value="Genomic_DNA"/>
</dbReference>
<evidence type="ECO:0000256" key="1">
    <source>
        <dbReference type="SAM" id="MobiDB-lite"/>
    </source>
</evidence>